<proteinExistence type="predicted"/>
<accession>A0A117NHD9</accession>
<geneLocation type="mitochondrion" evidence="1"/>
<dbReference type="EMBL" id="LKAM01000006">
    <property type="protein sequence ID" value="KUM48218.1"/>
    <property type="molecule type" value="Genomic_DNA"/>
</dbReference>
<name>A0A117NHD9_PICGL</name>
<keyword evidence="1" id="KW-0496">Mitochondrion</keyword>
<comment type="caution">
    <text evidence="1">The sequence shown here is derived from an EMBL/GenBank/DDBJ whole genome shotgun (WGS) entry which is preliminary data.</text>
</comment>
<dbReference type="AlphaFoldDB" id="A0A117NHD9"/>
<sequence length="50" mass="5767">MRGKARKLARSPDLEKKELIAPRRNSVSFIKLPLLLQNIVFSVREPLSHL</sequence>
<organism evidence="1">
    <name type="scientific">Picea glauca</name>
    <name type="common">White spruce</name>
    <name type="synonym">Pinus glauca</name>
    <dbReference type="NCBI Taxonomy" id="3330"/>
    <lineage>
        <taxon>Eukaryota</taxon>
        <taxon>Viridiplantae</taxon>
        <taxon>Streptophyta</taxon>
        <taxon>Embryophyta</taxon>
        <taxon>Tracheophyta</taxon>
        <taxon>Spermatophyta</taxon>
        <taxon>Pinopsida</taxon>
        <taxon>Pinidae</taxon>
        <taxon>Conifers I</taxon>
        <taxon>Pinales</taxon>
        <taxon>Pinaceae</taxon>
        <taxon>Picea</taxon>
    </lineage>
</organism>
<gene>
    <name evidence="1" type="ORF">ABT39_MTgene5215</name>
</gene>
<evidence type="ECO:0000313" key="1">
    <source>
        <dbReference type="EMBL" id="KUM48218.1"/>
    </source>
</evidence>
<reference evidence="1" key="1">
    <citation type="journal article" date="2015" name="Genome Biol. Evol.">
        <title>Organellar Genomes of White Spruce (Picea glauca): Assembly and Annotation.</title>
        <authorList>
            <person name="Jackman S.D."/>
            <person name="Warren R.L."/>
            <person name="Gibb E.A."/>
            <person name="Vandervalk B.P."/>
            <person name="Mohamadi H."/>
            <person name="Chu J."/>
            <person name="Raymond A."/>
            <person name="Pleasance S."/>
            <person name="Coope R."/>
            <person name="Wildung M.R."/>
            <person name="Ritland C.E."/>
            <person name="Bousquet J."/>
            <person name="Jones S.J."/>
            <person name="Bohlmann J."/>
            <person name="Birol I."/>
        </authorList>
    </citation>
    <scope>NUCLEOTIDE SEQUENCE [LARGE SCALE GENOMIC DNA]</scope>
    <source>
        <tissue evidence="1">Flushing bud</tissue>
    </source>
</reference>
<protein>
    <submittedName>
        <fullName evidence="1">Uncharacterized protein</fullName>
    </submittedName>
</protein>